<evidence type="ECO:0000256" key="3">
    <source>
        <dbReference type="ARBA" id="ARBA00023163"/>
    </source>
</evidence>
<dbReference type="PRINTS" id="PR00038">
    <property type="entry name" value="HTHLUXR"/>
</dbReference>
<proteinExistence type="predicted"/>
<dbReference type="GO" id="GO:0003677">
    <property type="term" value="F:DNA binding"/>
    <property type="evidence" value="ECO:0007669"/>
    <property type="project" value="UniProtKB-KW"/>
</dbReference>
<sequence length="222" mass="23608">MPRAITLVSPEGATLGHALAAALASRGWTVMMRRTEGVLPDLGGQDVVVLVEDDHGNWTCRRPLAVGRSWICIGSVRSLPGLLAMQRRGAVVLNQSAPMLTLVCHVETAVTRAAPADLAVAALTLRRRLAERDGLNLLTSTEDAILRAMLAGASAAQIGLHRHASVNTVRTHIKAVLAKLGVRSQLEAVAVAHRAGCMEWLFDAMVKFTNSGDDDLVCGGRQ</sequence>
<dbReference type="PANTHER" id="PTHR44688">
    <property type="entry name" value="DNA-BINDING TRANSCRIPTIONAL ACTIVATOR DEVR_DOSR"/>
    <property type="match status" value="1"/>
</dbReference>
<keyword evidence="2" id="KW-0238">DNA-binding</keyword>
<dbReference type="SUPFAM" id="SSF46894">
    <property type="entry name" value="C-terminal effector domain of the bipartite response regulators"/>
    <property type="match status" value="1"/>
</dbReference>
<dbReference type="RefSeq" id="WP_171247077.1">
    <property type="nucleotide sequence ID" value="NZ_JABFAJ010000015.1"/>
</dbReference>
<keyword evidence="3" id="KW-0804">Transcription</keyword>
<dbReference type="GO" id="GO:0006355">
    <property type="term" value="P:regulation of DNA-templated transcription"/>
    <property type="evidence" value="ECO:0007669"/>
    <property type="project" value="InterPro"/>
</dbReference>
<evidence type="ECO:0000256" key="2">
    <source>
        <dbReference type="ARBA" id="ARBA00023125"/>
    </source>
</evidence>
<name>A0A849K6C8_9MICO</name>
<comment type="caution">
    <text evidence="5">The sequence shown here is derived from an EMBL/GenBank/DDBJ whole genome shotgun (WGS) entry which is preliminary data.</text>
</comment>
<dbReference type="Proteomes" id="UP000557204">
    <property type="component" value="Unassembled WGS sequence"/>
</dbReference>
<dbReference type="PANTHER" id="PTHR44688:SF16">
    <property type="entry name" value="DNA-BINDING TRANSCRIPTIONAL ACTIVATOR DEVR_DOSR"/>
    <property type="match status" value="1"/>
</dbReference>
<dbReference type="CDD" id="cd06170">
    <property type="entry name" value="LuxR_C_like"/>
    <property type="match status" value="1"/>
</dbReference>
<dbReference type="Gene3D" id="1.10.10.10">
    <property type="entry name" value="Winged helix-like DNA-binding domain superfamily/Winged helix DNA-binding domain"/>
    <property type="match status" value="1"/>
</dbReference>
<gene>
    <name evidence="5" type="ORF">HLI28_08440</name>
</gene>
<dbReference type="InterPro" id="IPR000792">
    <property type="entry name" value="Tscrpt_reg_LuxR_C"/>
</dbReference>
<protein>
    <submittedName>
        <fullName evidence="5">Helix-turn-helix transcriptional regulator</fullName>
    </submittedName>
</protein>
<reference evidence="5 6" key="1">
    <citation type="submission" date="2020-05" db="EMBL/GenBank/DDBJ databases">
        <title>Genome sequence of Isoptericola sp. JC619 isolated from Chilika lagoon, India.</title>
        <authorList>
            <person name="Kumar D."/>
            <person name="Appam K."/>
            <person name="Gandham S."/>
            <person name="Uppada J."/>
            <person name="Sasikala C."/>
            <person name="Venkata Ramana C."/>
        </authorList>
    </citation>
    <scope>NUCLEOTIDE SEQUENCE [LARGE SCALE GENOMIC DNA]</scope>
    <source>
        <strain evidence="5 6">JC619</strain>
    </source>
</reference>
<dbReference type="InterPro" id="IPR016032">
    <property type="entry name" value="Sig_transdc_resp-reg_C-effctor"/>
</dbReference>
<evidence type="ECO:0000259" key="4">
    <source>
        <dbReference type="PROSITE" id="PS50043"/>
    </source>
</evidence>
<accession>A0A849K6C8</accession>
<dbReference type="PROSITE" id="PS50043">
    <property type="entry name" value="HTH_LUXR_2"/>
    <property type="match status" value="1"/>
</dbReference>
<dbReference type="EMBL" id="JABFAJ010000015">
    <property type="protein sequence ID" value="NNU27569.1"/>
    <property type="molecule type" value="Genomic_DNA"/>
</dbReference>
<keyword evidence="1" id="KW-0805">Transcription regulation</keyword>
<dbReference type="SMART" id="SM00421">
    <property type="entry name" value="HTH_LUXR"/>
    <property type="match status" value="1"/>
</dbReference>
<evidence type="ECO:0000313" key="5">
    <source>
        <dbReference type="EMBL" id="NNU27569.1"/>
    </source>
</evidence>
<evidence type="ECO:0000256" key="1">
    <source>
        <dbReference type="ARBA" id="ARBA00023015"/>
    </source>
</evidence>
<evidence type="ECO:0000313" key="6">
    <source>
        <dbReference type="Proteomes" id="UP000557204"/>
    </source>
</evidence>
<dbReference type="InterPro" id="IPR036388">
    <property type="entry name" value="WH-like_DNA-bd_sf"/>
</dbReference>
<organism evidence="5 6">
    <name type="scientific">Isoptericola sediminis</name>
    <dbReference type="NCBI Taxonomy" id="2733572"/>
    <lineage>
        <taxon>Bacteria</taxon>
        <taxon>Bacillati</taxon>
        <taxon>Actinomycetota</taxon>
        <taxon>Actinomycetes</taxon>
        <taxon>Micrococcales</taxon>
        <taxon>Promicromonosporaceae</taxon>
        <taxon>Isoptericola</taxon>
    </lineage>
</organism>
<dbReference type="AlphaFoldDB" id="A0A849K6C8"/>
<keyword evidence="6" id="KW-1185">Reference proteome</keyword>
<dbReference type="Pfam" id="PF00196">
    <property type="entry name" value="GerE"/>
    <property type="match status" value="1"/>
</dbReference>
<feature type="domain" description="HTH luxR-type" evidence="4">
    <location>
        <begin position="131"/>
        <end position="196"/>
    </location>
</feature>